<dbReference type="InterPro" id="IPR020843">
    <property type="entry name" value="ER"/>
</dbReference>
<accession>F9X9B3</accession>
<name>F9X9B3_ZYMTI</name>
<dbReference type="KEGG" id="ztr:MYCGRDRAFT_92909"/>
<sequence length="415" mass="45236">MEAEADRHVDLIDNPSTKQLQDRPPRLAAMPQMKAIQFKQGGGAAAECLELTTLDKPTPKDGDLLVKNYACAVNPVDTKIREGKFPASQITGYDAAGIVESVGSSVTSFQAGDEVYFSGQLGRPGSTAQYSLVDARLVAKKPKNLDWVDAACVPLVTLTAWELLEEHFNLLTNDPSGQQKSKSILIINGAGGVGSIGTQLARKVFKLGTVTVTASRPETISHAKEMGATHVINHREPLKEQLKSVVGVDGVDYIFICYDTNAYMPHLIDICKPKAKIGSIVEIPELLQGMHTPDAFLKQISFHWEVMLSKGVYEYELESQGAILRHAARLLEDGTLKSVCKERDVLSVKGLIKAHERLESDPDDGHDSSPTYELYQDQKTSMSYPSDDPPSRRAAVKALTSDIEKRGGTAAAQHR</sequence>
<dbReference type="InterPro" id="IPR052585">
    <property type="entry name" value="Lipid_raft_assoc_Zn_ADH"/>
</dbReference>
<comment type="similarity">
    <text evidence="1">Belongs to the zinc-containing alcohol dehydrogenase family. Quinone oxidoreductase subfamily.</text>
</comment>
<dbReference type="OrthoDB" id="3509362at2759"/>
<evidence type="ECO:0000313" key="5">
    <source>
        <dbReference type="Proteomes" id="UP000008062"/>
    </source>
</evidence>
<dbReference type="HOGENOM" id="CLU_026673_3_0_1"/>
<dbReference type="InterPro" id="IPR036291">
    <property type="entry name" value="NAD(P)-bd_dom_sf"/>
</dbReference>
<dbReference type="Pfam" id="PF00107">
    <property type="entry name" value="ADH_zinc_N"/>
    <property type="match status" value="1"/>
</dbReference>
<evidence type="ECO:0000313" key="4">
    <source>
        <dbReference type="EMBL" id="EGP88152.1"/>
    </source>
</evidence>
<evidence type="ECO:0000256" key="2">
    <source>
        <dbReference type="SAM" id="MobiDB-lite"/>
    </source>
</evidence>
<dbReference type="SUPFAM" id="SSF51735">
    <property type="entry name" value="NAD(P)-binding Rossmann-fold domains"/>
    <property type="match status" value="1"/>
</dbReference>
<feature type="compositionally biased region" description="Basic and acidic residues" evidence="2">
    <location>
        <begin position="357"/>
        <end position="367"/>
    </location>
</feature>
<dbReference type="eggNOG" id="KOG1198">
    <property type="taxonomic scope" value="Eukaryota"/>
</dbReference>
<dbReference type="InterPro" id="IPR011032">
    <property type="entry name" value="GroES-like_sf"/>
</dbReference>
<dbReference type="PROSITE" id="PS01162">
    <property type="entry name" value="QOR_ZETA_CRYSTAL"/>
    <property type="match status" value="1"/>
</dbReference>
<dbReference type="PANTHER" id="PTHR43482">
    <property type="entry name" value="PROTEIN AST1-RELATED"/>
    <property type="match status" value="1"/>
</dbReference>
<dbReference type="InParanoid" id="F9X9B3"/>
<dbReference type="PANTHER" id="PTHR43482:SF1">
    <property type="entry name" value="PROTEIN AST1-RELATED"/>
    <property type="match status" value="1"/>
</dbReference>
<dbReference type="GO" id="GO:0016491">
    <property type="term" value="F:oxidoreductase activity"/>
    <property type="evidence" value="ECO:0007669"/>
    <property type="project" value="InterPro"/>
</dbReference>
<dbReference type="SMART" id="SM00829">
    <property type="entry name" value="PKS_ER"/>
    <property type="match status" value="1"/>
</dbReference>
<dbReference type="GeneID" id="13399717"/>
<proteinExistence type="inferred from homology"/>
<dbReference type="SUPFAM" id="SSF50129">
    <property type="entry name" value="GroES-like"/>
    <property type="match status" value="1"/>
</dbReference>
<evidence type="ECO:0000256" key="1">
    <source>
        <dbReference type="ARBA" id="ARBA00010371"/>
    </source>
</evidence>
<dbReference type="InterPro" id="IPR013154">
    <property type="entry name" value="ADH-like_N"/>
</dbReference>
<dbReference type="Gene3D" id="3.40.50.720">
    <property type="entry name" value="NAD(P)-binding Rossmann-like Domain"/>
    <property type="match status" value="1"/>
</dbReference>
<organism evidence="4 5">
    <name type="scientific">Zymoseptoria tritici (strain CBS 115943 / IPO323)</name>
    <name type="common">Speckled leaf blotch fungus</name>
    <name type="synonym">Septoria tritici</name>
    <dbReference type="NCBI Taxonomy" id="336722"/>
    <lineage>
        <taxon>Eukaryota</taxon>
        <taxon>Fungi</taxon>
        <taxon>Dikarya</taxon>
        <taxon>Ascomycota</taxon>
        <taxon>Pezizomycotina</taxon>
        <taxon>Dothideomycetes</taxon>
        <taxon>Dothideomycetidae</taxon>
        <taxon>Mycosphaerellales</taxon>
        <taxon>Mycosphaerellaceae</taxon>
        <taxon>Zymoseptoria</taxon>
    </lineage>
</organism>
<dbReference type="OMA" id="MFGTPDM"/>
<keyword evidence="5" id="KW-1185">Reference proteome</keyword>
<dbReference type="CDD" id="cd08252">
    <property type="entry name" value="AL_MDR"/>
    <property type="match status" value="1"/>
</dbReference>
<dbReference type="RefSeq" id="XP_003853176.1">
    <property type="nucleotide sequence ID" value="XM_003853128.1"/>
</dbReference>
<dbReference type="Gene3D" id="3.90.180.10">
    <property type="entry name" value="Medium-chain alcohol dehydrogenases, catalytic domain"/>
    <property type="match status" value="1"/>
</dbReference>
<gene>
    <name evidence="4" type="ORF">MYCGRDRAFT_92909</name>
</gene>
<reference evidence="4 5" key="1">
    <citation type="journal article" date="2011" name="PLoS Genet.">
        <title>Finished genome of the fungal wheat pathogen Mycosphaerella graminicola reveals dispensome structure, chromosome plasticity, and stealth pathogenesis.</title>
        <authorList>
            <person name="Goodwin S.B."/>
            <person name="Ben M'barek S."/>
            <person name="Dhillon B."/>
            <person name="Wittenberg A.H.J."/>
            <person name="Crane C.F."/>
            <person name="Hane J.K."/>
            <person name="Foster A.J."/>
            <person name="Van der Lee T.A.J."/>
            <person name="Grimwood J."/>
            <person name="Aerts A."/>
            <person name="Antoniw J."/>
            <person name="Bailey A."/>
            <person name="Bluhm B."/>
            <person name="Bowler J."/>
            <person name="Bristow J."/>
            <person name="van der Burgt A."/>
            <person name="Canto-Canche B."/>
            <person name="Churchill A.C.L."/>
            <person name="Conde-Ferraez L."/>
            <person name="Cools H.J."/>
            <person name="Coutinho P.M."/>
            <person name="Csukai M."/>
            <person name="Dehal P."/>
            <person name="De Wit P."/>
            <person name="Donzelli B."/>
            <person name="van de Geest H.C."/>
            <person name="van Ham R.C.H.J."/>
            <person name="Hammond-Kosack K.E."/>
            <person name="Henrissat B."/>
            <person name="Kilian A."/>
            <person name="Kobayashi A.K."/>
            <person name="Koopmann E."/>
            <person name="Kourmpetis Y."/>
            <person name="Kuzniar A."/>
            <person name="Lindquist E."/>
            <person name="Lombard V."/>
            <person name="Maliepaard C."/>
            <person name="Martins N."/>
            <person name="Mehrabi R."/>
            <person name="Nap J.P.H."/>
            <person name="Ponomarenko A."/>
            <person name="Rudd J.J."/>
            <person name="Salamov A."/>
            <person name="Schmutz J."/>
            <person name="Schouten H.J."/>
            <person name="Shapiro H."/>
            <person name="Stergiopoulos I."/>
            <person name="Torriani S.F.F."/>
            <person name="Tu H."/>
            <person name="de Vries R.P."/>
            <person name="Waalwijk C."/>
            <person name="Ware S.B."/>
            <person name="Wiebenga A."/>
            <person name="Zwiers L.-H."/>
            <person name="Oliver R.P."/>
            <person name="Grigoriev I.V."/>
            <person name="Kema G.H.J."/>
        </authorList>
    </citation>
    <scope>NUCLEOTIDE SEQUENCE [LARGE SCALE GENOMIC DNA]</scope>
    <source>
        <strain evidence="5">CBS 115943 / IPO323</strain>
    </source>
</reference>
<dbReference type="InterPro" id="IPR013149">
    <property type="entry name" value="ADH-like_C"/>
</dbReference>
<feature type="domain" description="Enoyl reductase (ER)" evidence="3">
    <location>
        <begin position="44"/>
        <end position="361"/>
    </location>
</feature>
<protein>
    <recommendedName>
        <fullName evidence="3">Enoyl reductase (ER) domain-containing protein</fullName>
    </recommendedName>
</protein>
<dbReference type="GO" id="GO:0008270">
    <property type="term" value="F:zinc ion binding"/>
    <property type="evidence" value="ECO:0007669"/>
    <property type="project" value="InterPro"/>
</dbReference>
<dbReference type="AlphaFoldDB" id="F9X9B3"/>
<dbReference type="InterPro" id="IPR002364">
    <property type="entry name" value="Quin_OxRdtase/zeta-crystal_CS"/>
</dbReference>
<feature type="region of interest" description="Disordered" evidence="2">
    <location>
        <begin position="357"/>
        <end position="395"/>
    </location>
</feature>
<dbReference type="Proteomes" id="UP000008062">
    <property type="component" value="Chromosome 4"/>
</dbReference>
<evidence type="ECO:0000259" key="3">
    <source>
        <dbReference type="SMART" id="SM00829"/>
    </source>
</evidence>
<dbReference type="EMBL" id="CM001199">
    <property type="protein sequence ID" value="EGP88152.1"/>
    <property type="molecule type" value="Genomic_DNA"/>
</dbReference>
<dbReference type="InterPro" id="IPR014182">
    <property type="entry name" value="ADH_Zn_typ-1"/>
</dbReference>
<dbReference type="Pfam" id="PF08240">
    <property type="entry name" value="ADH_N"/>
    <property type="match status" value="1"/>
</dbReference>